<organism evidence="9 10">
    <name type="scientific">Candidatus Magasanikbacteria bacterium RIFOXYC2_FULL_42_28</name>
    <dbReference type="NCBI Taxonomy" id="1798704"/>
    <lineage>
        <taxon>Bacteria</taxon>
        <taxon>Candidatus Magasanikiibacteriota</taxon>
    </lineage>
</organism>
<dbReference type="GO" id="GO:0003333">
    <property type="term" value="P:amino acid transmembrane transport"/>
    <property type="evidence" value="ECO:0007669"/>
    <property type="project" value="InterPro"/>
</dbReference>
<evidence type="ECO:0000256" key="2">
    <source>
        <dbReference type="ARBA" id="ARBA00022448"/>
    </source>
</evidence>
<dbReference type="Pfam" id="PF03222">
    <property type="entry name" value="Trp_Tyr_perm"/>
    <property type="match status" value="1"/>
</dbReference>
<accession>A0A1F6NXQ6</accession>
<feature type="transmembrane region" description="Helical" evidence="8">
    <location>
        <begin position="156"/>
        <end position="173"/>
    </location>
</feature>
<reference evidence="9 10" key="1">
    <citation type="journal article" date="2016" name="Nat. Commun.">
        <title>Thousands of microbial genomes shed light on interconnected biogeochemical processes in an aquifer system.</title>
        <authorList>
            <person name="Anantharaman K."/>
            <person name="Brown C.T."/>
            <person name="Hug L.A."/>
            <person name="Sharon I."/>
            <person name="Castelle C.J."/>
            <person name="Probst A.J."/>
            <person name="Thomas B.C."/>
            <person name="Singh A."/>
            <person name="Wilkins M.J."/>
            <person name="Karaoz U."/>
            <person name="Brodie E.L."/>
            <person name="Williams K.H."/>
            <person name="Hubbard S.S."/>
            <person name="Banfield J.F."/>
        </authorList>
    </citation>
    <scope>NUCLEOTIDE SEQUENCE [LARGE SCALE GENOMIC DNA]</scope>
</reference>
<keyword evidence="4" id="KW-0997">Cell inner membrane</keyword>
<evidence type="ECO:0000313" key="9">
    <source>
        <dbReference type="EMBL" id="OGH88717.1"/>
    </source>
</evidence>
<evidence type="ECO:0000256" key="7">
    <source>
        <dbReference type="ARBA" id="ARBA00023136"/>
    </source>
</evidence>
<keyword evidence="5 8" id="KW-0812">Transmembrane</keyword>
<keyword evidence="6 8" id="KW-1133">Transmembrane helix</keyword>
<dbReference type="EMBL" id="MFQZ01000001">
    <property type="protein sequence ID" value="OGH88717.1"/>
    <property type="molecule type" value="Genomic_DNA"/>
</dbReference>
<dbReference type="Proteomes" id="UP000177907">
    <property type="component" value="Unassembled WGS sequence"/>
</dbReference>
<feature type="transmembrane region" description="Helical" evidence="8">
    <location>
        <begin position="225"/>
        <end position="246"/>
    </location>
</feature>
<evidence type="ECO:0000256" key="6">
    <source>
        <dbReference type="ARBA" id="ARBA00022989"/>
    </source>
</evidence>
<dbReference type="PANTHER" id="PTHR32195:SF26">
    <property type="entry name" value="TRYPTOPHAN OR TYROSINE TRANSPORTER PROTEIN"/>
    <property type="match status" value="1"/>
</dbReference>
<feature type="transmembrane region" description="Helical" evidence="8">
    <location>
        <begin position="119"/>
        <end position="144"/>
    </location>
</feature>
<feature type="transmembrane region" description="Helical" evidence="8">
    <location>
        <begin position="95"/>
        <end position="113"/>
    </location>
</feature>
<evidence type="ECO:0000256" key="4">
    <source>
        <dbReference type="ARBA" id="ARBA00022519"/>
    </source>
</evidence>
<feature type="transmembrane region" description="Helical" evidence="8">
    <location>
        <begin position="266"/>
        <end position="289"/>
    </location>
</feature>
<evidence type="ECO:0000256" key="3">
    <source>
        <dbReference type="ARBA" id="ARBA00022475"/>
    </source>
</evidence>
<feature type="transmembrane region" description="Helical" evidence="8">
    <location>
        <begin position="193"/>
        <end position="213"/>
    </location>
</feature>
<name>A0A1F6NXQ6_9BACT</name>
<dbReference type="Gene3D" id="1.20.1740.10">
    <property type="entry name" value="Amino acid/polyamine transporter I"/>
    <property type="match status" value="1"/>
</dbReference>
<feature type="transmembrane region" description="Helical" evidence="8">
    <location>
        <begin position="47"/>
        <end position="66"/>
    </location>
</feature>
<feature type="transmembrane region" description="Helical" evidence="8">
    <location>
        <begin position="366"/>
        <end position="385"/>
    </location>
</feature>
<keyword evidence="2" id="KW-0813">Transport</keyword>
<evidence type="ECO:0000256" key="8">
    <source>
        <dbReference type="SAM" id="Phobius"/>
    </source>
</evidence>
<feature type="transmembrane region" description="Helical" evidence="8">
    <location>
        <begin position="326"/>
        <end position="346"/>
    </location>
</feature>
<sequence length="389" mass="41798">MLEKPIILHQGVYKPQASVAEAVFMITGMTIGAGILGIPYVVAKVGLWTGITYIAVLGVIMLYLNLMTGEVAVRTKQSFQLPGLAGHYLGNWARYFLSVVMVLGGTGALLAYTVGEGQILSALFGGEPLMWGTIFWAFGSVVVWRGLTALKNVDRILSLVVIAIIGGLSFWLFGRFDNAVVPQFNALEIFLPYGVILFALNATPAIAEAHALLPGSQRNFKKALIWGTLIPIGVYILFALAVVGAMGADTTEIATIGLGQKFGPMVFWFSNLFAALSMGTGYIGLGIAIKQNLVWDNKVNPFLATLIVILIPICLFFAGISNFVAILDLVGAFMVGSSSIVMALVYVRARKSGDLPAGRYGLRYSWLAVAAVLAVFTIFTILTFGKMFF</sequence>
<dbReference type="InterPro" id="IPR018227">
    <property type="entry name" value="Amino_acid_transport_2"/>
</dbReference>
<evidence type="ECO:0000313" key="10">
    <source>
        <dbReference type="Proteomes" id="UP000177907"/>
    </source>
</evidence>
<keyword evidence="3" id="KW-1003">Cell membrane</keyword>
<protein>
    <recommendedName>
        <fullName evidence="11">Amino acid transporter transmembrane domain-containing protein</fullName>
    </recommendedName>
</protein>
<dbReference type="GO" id="GO:0005886">
    <property type="term" value="C:plasma membrane"/>
    <property type="evidence" value="ECO:0007669"/>
    <property type="project" value="UniProtKB-SubCell"/>
</dbReference>
<dbReference type="PANTHER" id="PTHR32195">
    <property type="entry name" value="OS07G0662800 PROTEIN"/>
    <property type="match status" value="1"/>
</dbReference>
<gene>
    <name evidence="9" type="ORF">A3J93_01310</name>
</gene>
<evidence type="ECO:0000256" key="1">
    <source>
        <dbReference type="ARBA" id="ARBA00004429"/>
    </source>
</evidence>
<evidence type="ECO:0000256" key="5">
    <source>
        <dbReference type="ARBA" id="ARBA00022692"/>
    </source>
</evidence>
<evidence type="ECO:0008006" key="11">
    <source>
        <dbReference type="Google" id="ProtNLM"/>
    </source>
</evidence>
<feature type="transmembrane region" description="Helical" evidence="8">
    <location>
        <begin position="21"/>
        <end position="41"/>
    </location>
</feature>
<comment type="subcellular location">
    <subcellularLocation>
        <location evidence="1">Cell inner membrane</location>
        <topology evidence="1">Multi-pass membrane protein</topology>
    </subcellularLocation>
</comment>
<comment type="caution">
    <text evidence="9">The sequence shown here is derived from an EMBL/GenBank/DDBJ whole genome shotgun (WGS) entry which is preliminary data.</text>
</comment>
<feature type="transmembrane region" description="Helical" evidence="8">
    <location>
        <begin position="301"/>
        <end position="320"/>
    </location>
</feature>
<dbReference type="STRING" id="1798704.A3J93_01310"/>
<dbReference type="AlphaFoldDB" id="A0A1F6NXQ6"/>
<proteinExistence type="predicted"/>
<keyword evidence="7 8" id="KW-0472">Membrane</keyword>